<dbReference type="Proteomes" id="UP000808349">
    <property type="component" value="Unassembled WGS sequence"/>
</dbReference>
<evidence type="ECO:0000256" key="7">
    <source>
        <dbReference type="ARBA" id="ARBA00023239"/>
    </source>
</evidence>
<proteinExistence type="inferred from homology"/>
<dbReference type="PANTHER" id="PTHR12589:SF7">
    <property type="entry name" value="6-PYRUVOYL TETRAHYDROBIOPTERIN SYNTHASE"/>
    <property type="match status" value="1"/>
</dbReference>
<dbReference type="Gene3D" id="3.30.479.10">
    <property type="entry name" value="6-pyruvoyl tetrahydropterin synthase/QueD"/>
    <property type="match status" value="1"/>
</dbReference>
<evidence type="ECO:0000256" key="10">
    <source>
        <dbReference type="PIRSR" id="PIRSR006113-1"/>
    </source>
</evidence>
<dbReference type="AlphaFoldDB" id="A0A9D7SB39"/>
<comment type="cofactor">
    <cofactor evidence="11">
        <name>Zn(2+)</name>
        <dbReference type="ChEBI" id="CHEBI:29105"/>
    </cofactor>
    <text evidence="11">Binds 1 zinc ion per subunit.</text>
</comment>
<evidence type="ECO:0000313" key="12">
    <source>
        <dbReference type="EMBL" id="MBK9718387.1"/>
    </source>
</evidence>
<evidence type="ECO:0000256" key="8">
    <source>
        <dbReference type="ARBA" id="ARBA00031449"/>
    </source>
</evidence>
<accession>A0A9D7SB39</accession>
<name>A0A9D7SB39_9BACT</name>
<keyword evidence="6 11" id="KW-0862">Zinc</keyword>
<dbReference type="GO" id="GO:0046872">
    <property type="term" value="F:metal ion binding"/>
    <property type="evidence" value="ECO:0007669"/>
    <property type="project" value="UniProtKB-KW"/>
</dbReference>
<dbReference type="InterPro" id="IPR007115">
    <property type="entry name" value="6-PTP_synth/QueD"/>
</dbReference>
<feature type="active site" description="Proton acceptor" evidence="10">
    <location>
        <position position="27"/>
    </location>
</feature>
<dbReference type="GO" id="GO:0070497">
    <property type="term" value="F:6-carboxytetrahydropterin synthase activity"/>
    <property type="evidence" value="ECO:0007669"/>
    <property type="project" value="UniProtKB-EC"/>
</dbReference>
<evidence type="ECO:0000313" key="13">
    <source>
        <dbReference type="Proteomes" id="UP000808349"/>
    </source>
</evidence>
<feature type="active site" description="Charge relay system" evidence="10">
    <location>
        <position position="137"/>
    </location>
</feature>
<dbReference type="PIRSF" id="PIRSF006113">
    <property type="entry name" value="PTP_synth"/>
    <property type="match status" value="1"/>
</dbReference>
<feature type="binding site" evidence="11">
    <location>
        <position position="31"/>
    </location>
    <ligand>
        <name>Zn(2+)</name>
        <dbReference type="ChEBI" id="CHEBI:29105"/>
    </ligand>
</feature>
<evidence type="ECO:0000256" key="6">
    <source>
        <dbReference type="ARBA" id="ARBA00022833"/>
    </source>
</evidence>
<organism evidence="12 13">
    <name type="scientific">Candidatus Defluviibacterium haderslevense</name>
    <dbReference type="NCBI Taxonomy" id="2981993"/>
    <lineage>
        <taxon>Bacteria</taxon>
        <taxon>Pseudomonadati</taxon>
        <taxon>Bacteroidota</taxon>
        <taxon>Saprospiria</taxon>
        <taxon>Saprospirales</taxon>
        <taxon>Saprospiraceae</taxon>
        <taxon>Candidatus Defluviibacterium</taxon>
    </lineage>
</organism>
<reference evidence="12 13" key="1">
    <citation type="submission" date="2020-10" db="EMBL/GenBank/DDBJ databases">
        <title>Connecting structure to function with the recovery of over 1000 high-quality activated sludge metagenome-assembled genomes encoding full-length rRNA genes using long-read sequencing.</title>
        <authorList>
            <person name="Singleton C.M."/>
            <person name="Petriglieri F."/>
            <person name="Kristensen J.M."/>
            <person name="Kirkegaard R.H."/>
            <person name="Michaelsen T.Y."/>
            <person name="Andersen M.H."/>
            <person name="Karst S.M."/>
            <person name="Dueholm M.S."/>
            <person name="Nielsen P.H."/>
            <person name="Albertsen M."/>
        </authorList>
    </citation>
    <scope>NUCLEOTIDE SEQUENCE [LARGE SCALE GENOMIC DNA]</scope>
    <source>
        <strain evidence="12">Ribe_18-Q3-R11-54_BAT3C.373</strain>
    </source>
</reference>
<gene>
    <name evidence="12" type="ORF">IPO85_12935</name>
</gene>
<evidence type="ECO:0000256" key="5">
    <source>
        <dbReference type="ARBA" id="ARBA00022723"/>
    </source>
</evidence>
<sequence length="153" mass="17563">MSQHKIRITKKFSFDMAHALYGYDGPCKNIHGHTYHLSITLIGKPIEDIKKAKLGMVIDFGDLKDIVHKHIIQVFDHALVLNQEAPYSKSEVISNEFEKVILVPYQPTCENLLLDFVDRLSDKFSISTPIFSIRLEETPTSFAEWFLEDSIPN</sequence>
<dbReference type="EC" id="4.1.2.50" evidence="3"/>
<dbReference type="Pfam" id="PF01242">
    <property type="entry name" value="PTPS"/>
    <property type="match status" value="1"/>
</dbReference>
<comment type="catalytic activity">
    <reaction evidence="9">
        <text>7,8-dihydroneopterin 3'-triphosphate + H2O = 6-carboxy-5,6,7,8-tetrahydropterin + triphosphate + acetaldehyde + 2 H(+)</text>
        <dbReference type="Rhea" id="RHEA:27966"/>
        <dbReference type="ChEBI" id="CHEBI:15343"/>
        <dbReference type="ChEBI" id="CHEBI:15377"/>
        <dbReference type="ChEBI" id="CHEBI:15378"/>
        <dbReference type="ChEBI" id="CHEBI:18036"/>
        <dbReference type="ChEBI" id="CHEBI:58462"/>
        <dbReference type="ChEBI" id="CHEBI:61032"/>
        <dbReference type="EC" id="4.1.2.50"/>
    </reaction>
</comment>
<evidence type="ECO:0000256" key="9">
    <source>
        <dbReference type="ARBA" id="ARBA00048807"/>
    </source>
</evidence>
<evidence type="ECO:0000256" key="1">
    <source>
        <dbReference type="ARBA" id="ARBA00005061"/>
    </source>
</evidence>
<evidence type="ECO:0000256" key="3">
    <source>
        <dbReference type="ARBA" id="ARBA00012982"/>
    </source>
</evidence>
<protein>
    <recommendedName>
        <fullName evidence="4">6-carboxy-5,6,7,8-tetrahydropterin synthase</fullName>
        <ecNumber evidence="3">4.1.2.50</ecNumber>
    </recommendedName>
    <alternativeName>
        <fullName evidence="8">Queuosine biosynthesis protein QueD</fullName>
    </alternativeName>
</protein>
<comment type="pathway">
    <text evidence="1">Purine metabolism; 7-cyano-7-deazaguanine biosynthesis.</text>
</comment>
<evidence type="ECO:0000256" key="4">
    <source>
        <dbReference type="ARBA" id="ARBA00018141"/>
    </source>
</evidence>
<feature type="binding site" evidence="11">
    <location>
        <position position="33"/>
    </location>
    <ligand>
        <name>Zn(2+)</name>
        <dbReference type="ChEBI" id="CHEBI:29105"/>
    </ligand>
</feature>
<evidence type="ECO:0000256" key="2">
    <source>
        <dbReference type="ARBA" id="ARBA00008900"/>
    </source>
</evidence>
<keyword evidence="7" id="KW-0456">Lyase</keyword>
<dbReference type="SUPFAM" id="SSF55620">
    <property type="entry name" value="Tetrahydrobiopterin biosynthesis enzymes-like"/>
    <property type="match status" value="1"/>
</dbReference>
<keyword evidence="5 11" id="KW-0479">Metal-binding</keyword>
<evidence type="ECO:0000256" key="11">
    <source>
        <dbReference type="PIRSR" id="PIRSR006113-2"/>
    </source>
</evidence>
<comment type="caution">
    <text evidence="12">The sequence shown here is derived from an EMBL/GenBank/DDBJ whole genome shotgun (WGS) entry which is preliminary data.</text>
</comment>
<dbReference type="EMBL" id="JADKFW010000010">
    <property type="protein sequence ID" value="MBK9718387.1"/>
    <property type="molecule type" value="Genomic_DNA"/>
</dbReference>
<dbReference type="PANTHER" id="PTHR12589">
    <property type="entry name" value="PYRUVOYL TETRAHYDROBIOPTERIN SYNTHASE"/>
    <property type="match status" value="1"/>
</dbReference>
<feature type="binding site" evidence="11">
    <location>
        <position position="18"/>
    </location>
    <ligand>
        <name>Zn(2+)</name>
        <dbReference type="ChEBI" id="CHEBI:29105"/>
    </ligand>
</feature>
<dbReference type="InterPro" id="IPR038418">
    <property type="entry name" value="6-PTP_synth/QueD_sf"/>
</dbReference>
<comment type="similarity">
    <text evidence="2">Belongs to the PTPS family. QueD subfamily.</text>
</comment>
<feature type="active site" description="Charge relay system" evidence="10">
    <location>
        <position position="77"/>
    </location>
</feature>